<feature type="domain" description="Putative oxidoreductase/dehydrogenase Rossmann-like" evidence="1">
    <location>
        <begin position="12"/>
        <end position="132"/>
    </location>
</feature>
<dbReference type="InterPro" id="IPR008927">
    <property type="entry name" value="6-PGluconate_DH-like_C_sf"/>
</dbReference>
<dbReference type="SUPFAM" id="SSF48179">
    <property type="entry name" value="6-phosphogluconate dehydrogenase C-terminal domain-like"/>
    <property type="match status" value="1"/>
</dbReference>
<dbReference type="InterPro" id="IPR019665">
    <property type="entry name" value="OxRdtase/DH_put_Rossmann_dom"/>
</dbReference>
<proteinExistence type="predicted"/>
<dbReference type="SUPFAM" id="SSF51735">
    <property type="entry name" value="NAD(P)-binding Rossmann-fold domains"/>
    <property type="match status" value="1"/>
</dbReference>
<dbReference type="InterPro" id="IPR036291">
    <property type="entry name" value="NAD(P)-bd_dom_sf"/>
</dbReference>
<reference evidence="3" key="2">
    <citation type="submission" date="2024-05" db="EMBL/GenBank/DDBJ databases">
        <authorList>
            <person name="Wolfe A."/>
        </authorList>
    </citation>
    <scope>NUCLEOTIDE SEQUENCE</scope>
    <source>
        <strain evidence="3">UMB1064</strain>
    </source>
</reference>
<dbReference type="PANTHER" id="PTHR40459">
    <property type="entry name" value="CONSERVED HYPOTHETICAL ALANINE AND LEUCINE RICH PROTEIN"/>
    <property type="match status" value="1"/>
</dbReference>
<sequence length="306" mass="32288">MTQSQHDSHPHRTTAPRLTVGIISAGKVGVALGQALERCGHRVTHVVARSPESVTRAHLRLPNAQVSSIADTASTCELIVIAVPDRAIAEVAEEVARHVGPGRIVMHTSGSLGRAVLDPVALTGALTIAAHPAMTFAGLDDDSELLTGCPWGITVGDELAKTVSELLIGELGGRPVFINERHRGLYHAAMAHGSNGLGAVVVDAVEMLATTIGGDAAAEDTDLAELRRGQAAELLRPLLEASLDNALRWGSRGLTGPVTRDDLGTVVKHEREIEAVAPEMGTAYLALAERIAELRGANEVLRYLRR</sequence>
<dbReference type="InterPro" id="IPR037108">
    <property type="entry name" value="TM1727-like_C_sf"/>
</dbReference>
<dbReference type="Gene3D" id="1.10.1040.20">
    <property type="entry name" value="ProC-like, C-terminal domain"/>
    <property type="match status" value="1"/>
</dbReference>
<accession>A0AAW9SKM9</accession>
<comment type="caution">
    <text evidence="3">The sequence shown here is derived from an EMBL/GenBank/DDBJ whole genome shotgun (WGS) entry which is preliminary data.</text>
</comment>
<organism evidence="3 4">
    <name type="scientific">Corynebacterium amycolatum</name>
    <dbReference type="NCBI Taxonomy" id="43765"/>
    <lineage>
        <taxon>Bacteria</taxon>
        <taxon>Bacillati</taxon>
        <taxon>Actinomycetota</taxon>
        <taxon>Actinomycetes</taxon>
        <taxon>Mycobacteriales</taxon>
        <taxon>Corynebacteriaceae</taxon>
        <taxon>Corynebacterium</taxon>
    </lineage>
</organism>
<name>A0AAW9SKM9_CORAY</name>
<dbReference type="EMBL" id="JASOOY020000031">
    <property type="protein sequence ID" value="MEO3717707.1"/>
    <property type="molecule type" value="Genomic_DNA"/>
</dbReference>
<evidence type="ECO:0000313" key="3">
    <source>
        <dbReference type="EMBL" id="MEO3717707.1"/>
    </source>
</evidence>
<dbReference type="AlphaFoldDB" id="A0AAW9SKM9"/>
<evidence type="ECO:0000259" key="1">
    <source>
        <dbReference type="Pfam" id="PF10727"/>
    </source>
</evidence>
<protein>
    <submittedName>
        <fullName evidence="3">Prephenate dehydrogenase/arogenate dehydrogenase family protein</fullName>
    </submittedName>
</protein>
<evidence type="ECO:0000313" key="4">
    <source>
        <dbReference type="Proteomes" id="UP001223646"/>
    </source>
</evidence>
<dbReference type="RefSeq" id="WP_070653291.1">
    <property type="nucleotide sequence ID" value="NZ_JASOOY020000031.1"/>
</dbReference>
<dbReference type="Pfam" id="PF10728">
    <property type="entry name" value="DUF2520"/>
    <property type="match status" value="1"/>
</dbReference>
<dbReference type="Gene3D" id="3.40.50.720">
    <property type="entry name" value="NAD(P)-binding Rossmann-like Domain"/>
    <property type="match status" value="1"/>
</dbReference>
<evidence type="ECO:0000259" key="2">
    <source>
        <dbReference type="Pfam" id="PF10728"/>
    </source>
</evidence>
<feature type="domain" description="DUF2520" evidence="2">
    <location>
        <begin position="149"/>
        <end position="291"/>
    </location>
</feature>
<dbReference type="InterPro" id="IPR018931">
    <property type="entry name" value="DUF2520"/>
</dbReference>
<reference evidence="3" key="1">
    <citation type="submission" date="2023-05" db="EMBL/GenBank/DDBJ databases">
        <authorList>
            <person name="Du J."/>
        </authorList>
    </citation>
    <scope>NUCLEOTIDE SEQUENCE</scope>
    <source>
        <strain evidence="3">UMB1064</strain>
    </source>
</reference>
<dbReference type="Proteomes" id="UP001223646">
    <property type="component" value="Unassembled WGS sequence"/>
</dbReference>
<gene>
    <name evidence="3" type="ORF">QP460_008900</name>
</gene>
<dbReference type="PANTHER" id="PTHR40459:SF1">
    <property type="entry name" value="CONSERVED HYPOTHETICAL ALANINE AND LEUCINE RICH PROTEIN"/>
    <property type="match status" value="1"/>
</dbReference>
<dbReference type="Pfam" id="PF10727">
    <property type="entry name" value="Rossmann-like"/>
    <property type="match status" value="1"/>
</dbReference>